<evidence type="ECO:0000256" key="1">
    <source>
        <dbReference type="SAM" id="Coils"/>
    </source>
</evidence>
<dbReference type="GO" id="GO:0006302">
    <property type="term" value="P:double-strand break repair"/>
    <property type="evidence" value="ECO:0007669"/>
    <property type="project" value="InterPro"/>
</dbReference>
<evidence type="ECO:0000313" key="4">
    <source>
        <dbReference type="Proteomes" id="UP000249891"/>
    </source>
</evidence>
<feature type="coiled-coil region" evidence="1">
    <location>
        <begin position="923"/>
        <end position="957"/>
    </location>
</feature>
<sequence>MKILSVSLHNIASIEGPFTLNLEAEPLKSVGLFAITGATGAGKSTILDAICLALYNDTPRLATTKNSVAIADGSAEVQVNNVKNLLRKGAISGYAKVVFQAVDGKTYEAEWQVRRAYNKLSGAIQPETLQLTCLTDNQLIAENRKTLVLEKIKECVGLTFDEFTKSVILAQGDFTSFLKANDDKRSDILEKLTGTEIYTRISKQVYELNKQHKNELQLLEKQLENIVFLTEEEHSALTEQLTADEERLKTLQASLATLKEQQQWFDNQKLYTQQWQEAIANKEKAEQEKTSQAERFGELAIIEQLQAIKGDILTEQREKELLATAQQHLKEATTEKERLTADKAKVSEQKLLTENDLATAKKTYETAKPAIARAKELDVRLAELTQIFEQKQQQQEAKGSALQAKKESLEKVTEHIQKGERYIQQEEQWLNTHPDEAQLYRNALWLKQLVEEQQQLNEKLTAHSQAEERLTQQLNELKAQYPIQALPSTDIETLAKQQKAYLTALQVYQADREIAKHIKQYTDAKVQGEALLQEMQNTQSQILETLQRLKTEKIATQIACDTAERIYQRAQIENTKDVAFLREHLVEGEACPVCGSVHHPNAHKAVAEHLIDTVQQEYLTAKKQLETLTKEVITKETELKELQKRIESQTAENAERTDLWQQESERLSQSVYYTTYPSVKIEEYITDEIAKTEHLLAENERLFEVLNRLKSLTDELNTLAKDVENYEQQRQKYSQQLQSLQLSDAWLNLWKTDIVQFQTQITTAKTDWEAHSACIEKYKKRLAELTQERTELASSQQVLRQELTELTTTIDKEQAQLQTLKEERAGLLEGKSVQVIEESYQQHLEQLTTLLEQTQQQYNAILLEMTANEKNLETLAMQQQQSQAHIAESTHKIEEWLTAYKPAQIEHIRRKMQEWANRSHEWLQSERQALQSLNDRIAQYNTIANEKQQALETLKEKRPLNFTEEDIVQQLAEQTAEEDTLRDTVVTQKSRLLNDEQQRAIAVELHTAKEEKEKLAHRWSLLNDLIGSSTGNAFRKYAQEYTLDMLLQYANVQMRYLNRRYTLQRIPNSLSLQVIDNDMGAEVRSVYSLSGGESFLVSLALALALSSLSSTKMNVETLFIDEGFGSLDSETLSVALDALESLQNQGKKVGVISHVQEMVERIAVKVVVQKEGNGKSKIVVSN</sequence>
<feature type="coiled-coil region" evidence="1">
    <location>
        <begin position="611"/>
        <end position="659"/>
    </location>
</feature>
<accession>A0A2X2RL41</accession>
<organism evidence="3 4">
    <name type="scientific">Capnocytophaga ochracea</name>
    <dbReference type="NCBI Taxonomy" id="1018"/>
    <lineage>
        <taxon>Bacteria</taxon>
        <taxon>Pseudomonadati</taxon>
        <taxon>Bacteroidota</taxon>
        <taxon>Flavobacteriia</taxon>
        <taxon>Flavobacteriales</taxon>
        <taxon>Flavobacteriaceae</taxon>
        <taxon>Capnocytophaga</taxon>
    </lineage>
</organism>
<dbReference type="Proteomes" id="UP000249891">
    <property type="component" value="Unassembled WGS sequence"/>
</dbReference>
<feature type="coiled-coil region" evidence="1">
    <location>
        <begin position="446"/>
        <end position="480"/>
    </location>
</feature>
<dbReference type="SUPFAM" id="SSF52540">
    <property type="entry name" value="P-loop containing nucleoside triphosphate hydrolases"/>
    <property type="match status" value="2"/>
</dbReference>
<feature type="domain" description="Rad50/SbcC-type AAA" evidence="2">
    <location>
        <begin position="5"/>
        <end position="261"/>
    </location>
</feature>
<feature type="coiled-coil region" evidence="1">
    <location>
        <begin position="709"/>
        <end position="743"/>
    </location>
</feature>
<reference evidence="3 4" key="1">
    <citation type="submission" date="2018-06" db="EMBL/GenBank/DDBJ databases">
        <authorList>
            <consortium name="Pathogen Informatics"/>
            <person name="Doyle S."/>
        </authorList>
    </citation>
    <scope>NUCLEOTIDE SEQUENCE [LARGE SCALE GENOMIC DNA]</scope>
    <source>
        <strain evidence="3 4">NCTC11546</strain>
    </source>
</reference>
<keyword evidence="1" id="KW-0175">Coiled coil</keyword>
<dbReference type="PANTHER" id="PTHR32114">
    <property type="entry name" value="ABC TRANSPORTER ABCH.3"/>
    <property type="match status" value="1"/>
</dbReference>
<dbReference type="InterPro" id="IPR027417">
    <property type="entry name" value="P-loop_NTPase"/>
</dbReference>
<feature type="coiled-coil region" evidence="1">
    <location>
        <begin position="315"/>
        <end position="349"/>
    </location>
</feature>
<dbReference type="InterPro" id="IPR038729">
    <property type="entry name" value="Rad50/SbcC_AAA"/>
</dbReference>
<proteinExistence type="predicted"/>
<evidence type="ECO:0000259" key="2">
    <source>
        <dbReference type="Pfam" id="PF13476"/>
    </source>
</evidence>
<dbReference type="EMBL" id="UARG01000017">
    <property type="protein sequence ID" value="SQA77403.1"/>
    <property type="molecule type" value="Genomic_DNA"/>
</dbReference>
<gene>
    <name evidence="3" type="primary">sbcC</name>
    <name evidence="3" type="ORF">NCTC11546_00609</name>
</gene>
<feature type="coiled-coil region" evidence="1">
    <location>
        <begin position="202"/>
        <end position="261"/>
    </location>
</feature>
<dbReference type="Pfam" id="PF13476">
    <property type="entry name" value="AAA_23"/>
    <property type="match status" value="1"/>
</dbReference>
<dbReference type="Gene3D" id="3.40.50.300">
    <property type="entry name" value="P-loop containing nucleotide triphosphate hydrolases"/>
    <property type="match status" value="2"/>
</dbReference>
<protein>
    <submittedName>
        <fullName evidence="3">Nuclease sbcCD subunit C</fullName>
    </submittedName>
</protein>
<feature type="coiled-coil region" evidence="1">
    <location>
        <begin position="775"/>
        <end position="864"/>
    </location>
</feature>
<dbReference type="PANTHER" id="PTHR32114:SF2">
    <property type="entry name" value="ABC TRANSPORTER ABCH.3"/>
    <property type="match status" value="1"/>
</dbReference>
<dbReference type="GO" id="GO:0016887">
    <property type="term" value="F:ATP hydrolysis activity"/>
    <property type="evidence" value="ECO:0007669"/>
    <property type="project" value="InterPro"/>
</dbReference>
<dbReference type="AlphaFoldDB" id="A0A2X2RL41"/>
<evidence type="ECO:0000313" key="3">
    <source>
        <dbReference type="EMBL" id="SQA77403.1"/>
    </source>
</evidence>
<dbReference type="RefSeq" id="WP_128090913.1">
    <property type="nucleotide sequence ID" value="NZ_UARG01000017.1"/>
</dbReference>
<name>A0A2X2RL41_CAPOC</name>
<dbReference type="Pfam" id="PF13558">
    <property type="entry name" value="SbcC_Walker_B"/>
    <property type="match status" value="1"/>
</dbReference>